<dbReference type="InterPro" id="IPR038666">
    <property type="entry name" value="SSP1_head-tail_sf"/>
</dbReference>
<reference evidence="1" key="1">
    <citation type="submission" date="2020-10" db="EMBL/GenBank/DDBJ databases">
        <authorList>
            <person name="Gilroy R."/>
        </authorList>
    </citation>
    <scope>NUCLEOTIDE SEQUENCE</scope>
    <source>
        <strain evidence="1">CHK197-8231</strain>
    </source>
</reference>
<dbReference type="InterPro" id="IPR008767">
    <property type="entry name" value="Phage_SPP1_head-tail_adaptor"/>
</dbReference>
<reference evidence="1" key="2">
    <citation type="journal article" date="2021" name="PeerJ">
        <title>Extensive microbial diversity within the chicken gut microbiome revealed by metagenomics and culture.</title>
        <authorList>
            <person name="Gilroy R."/>
            <person name="Ravi A."/>
            <person name="Getino M."/>
            <person name="Pursley I."/>
            <person name="Horton D.L."/>
            <person name="Alikhan N.F."/>
            <person name="Baker D."/>
            <person name="Gharbi K."/>
            <person name="Hall N."/>
            <person name="Watson M."/>
            <person name="Adriaenssens E.M."/>
            <person name="Foster-Nyarko E."/>
            <person name="Jarju S."/>
            <person name="Secka A."/>
            <person name="Antonio M."/>
            <person name="Oren A."/>
            <person name="Chaudhuri R.R."/>
            <person name="La Ragione R."/>
            <person name="Hildebrand F."/>
            <person name="Pallen M.J."/>
        </authorList>
    </citation>
    <scope>NUCLEOTIDE SEQUENCE</scope>
    <source>
        <strain evidence="1">CHK197-8231</strain>
    </source>
</reference>
<proteinExistence type="predicted"/>
<accession>A0A9D1L4P4</accession>
<dbReference type="Gene3D" id="2.40.10.270">
    <property type="entry name" value="Bacteriophage SPP1 head-tail adaptor protein"/>
    <property type="match status" value="1"/>
</dbReference>
<protein>
    <submittedName>
        <fullName evidence="1">Phage head closure protein</fullName>
    </submittedName>
</protein>
<organism evidence="1 2">
    <name type="scientific">Candidatus Fimihabitans intestinipullorum</name>
    <dbReference type="NCBI Taxonomy" id="2840820"/>
    <lineage>
        <taxon>Bacteria</taxon>
        <taxon>Bacillati</taxon>
        <taxon>Mycoplasmatota</taxon>
        <taxon>Mycoplasmatota incertae sedis</taxon>
        <taxon>Candidatus Fimihabitans</taxon>
    </lineage>
</organism>
<sequence length="104" mass="12273">MATYNQPIMIQKINDDETWSDYHPCHANINKSNGKEYYNASTNITSGTFNFKTRYCKKIDDIQYNTAMYRIRYKNKIFDIKNVDNKEMKNHDITIVGEFNNAVS</sequence>
<dbReference type="AlphaFoldDB" id="A0A9D1L4P4"/>
<dbReference type="Proteomes" id="UP000824087">
    <property type="component" value="Unassembled WGS sequence"/>
</dbReference>
<comment type="caution">
    <text evidence="1">The sequence shown here is derived from an EMBL/GenBank/DDBJ whole genome shotgun (WGS) entry which is preliminary data.</text>
</comment>
<dbReference type="Pfam" id="PF05521">
    <property type="entry name" value="Phage_HCP"/>
    <property type="match status" value="1"/>
</dbReference>
<evidence type="ECO:0000313" key="1">
    <source>
        <dbReference type="EMBL" id="HIU23272.1"/>
    </source>
</evidence>
<name>A0A9D1L4P4_9BACT</name>
<dbReference type="EMBL" id="DVML01000041">
    <property type="protein sequence ID" value="HIU23272.1"/>
    <property type="molecule type" value="Genomic_DNA"/>
</dbReference>
<dbReference type="NCBIfam" id="TIGR01563">
    <property type="entry name" value="gp16_SPP1"/>
    <property type="match status" value="1"/>
</dbReference>
<gene>
    <name evidence="1" type="ORF">IAD49_06815</name>
</gene>
<evidence type="ECO:0000313" key="2">
    <source>
        <dbReference type="Proteomes" id="UP000824087"/>
    </source>
</evidence>